<evidence type="ECO:0000313" key="3">
    <source>
        <dbReference type="Proteomes" id="UP000315677"/>
    </source>
</evidence>
<accession>A0A543DAX5</accession>
<dbReference type="Proteomes" id="UP000315677">
    <property type="component" value="Unassembled WGS sequence"/>
</dbReference>
<reference evidence="2 3" key="1">
    <citation type="submission" date="2019-06" db="EMBL/GenBank/DDBJ databases">
        <title>Sequencing the genomes of 1000 actinobacteria strains.</title>
        <authorList>
            <person name="Klenk H.-P."/>
        </authorList>
    </citation>
    <scope>NUCLEOTIDE SEQUENCE [LARGE SCALE GENOMIC DNA]</scope>
    <source>
        <strain evidence="2 3">DSM 45301</strain>
    </source>
</reference>
<feature type="domain" description="HTH cro/C1-type" evidence="1">
    <location>
        <begin position="16"/>
        <end position="70"/>
    </location>
</feature>
<dbReference type="AlphaFoldDB" id="A0A543DAX5"/>
<dbReference type="Pfam" id="PF19054">
    <property type="entry name" value="DUF5753"/>
    <property type="match status" value="1"/>
</dbReference>
<dbReference type="Gene3D" id="1.10.260.40">
    <property type="entry name" value="lambda repressor-like DNA-binding domains"/>
    <property type="match status" value="1"/>
</dbReference>
<dbReference type="PROSITE" id="PS50943">
    <property type="entry name" value="HTH_CROC1"/>
    <property type="match status" value="1"/>
</dbReference>
<protein>
    <submittedName>
        <fullName evidence="2">Helix-turn-helix protein</fullName>
    </submittedName>
</protein>
<comment type="caution">
    <text evidence="2">The sequence shown here is derived from an EMBL/GenBank/DDBJ whole genome shotgun (WGS) entry which is preliminary data.</text>
</comment>
<proteinExistence type="predicted"/>
<dbReference type="CDD" id="cd00093">
    <property type="entry name" value="HTH_XRE"/>
    <property type="match status" value="1"/>
</dbReference>
<dbReference type="SMART" id="SM00530">
    <property type="entry name" value="HTH_XRE"/>
    <property type="match status" value="1"/>
</dbReference>
<dbReference type="GO" id="GO:0003677">
    <property type="term" value="F:DNA binding"/>
    <property type="evidence" value="ECO:0007669"/>
    <property type="project" value="InterPro"/>
</dbReference>
<dbReference type="InterPro" id="IPR043917">
    <property type="entry name" value="DUF5753"/>
</dbReference>
<dbReference type="InterPro" id="IPR010982">
    <property type="entry name" value="Lambda_DNA-bd_dom_sf"/>
</dbReference>
<dbReference type="SUPFAM" id="SSF47413">
    <property type="entry name" value="lambda repressor-like DNA-binding domains"/>
    <property type="match status" value="1"/>
</dbReference>
<keyword evidence="3" id="KW-1185">Reference proteome</keyword>
<dbReference type="InterPro" id="IPR001387">
    <property type="entry name" value="Cro/C1-type_HTH"/>
</dbReference>
<sequence length="296" mass="32760">MSRSPVVARRRLGAALRELRTAAGLKLEDAARTLDCSMSKVSRLENGKGVPRHRDVRDLVELFGAAAREREDELMRLVADSLSAGEGLVTDFRDVFEGAVVSNEVSRYLALEQDATAISAFEPFLVPGLLQTAEFAEAVVGFFYPERTRGERRRLVDLRMQRQEVLRRPGKGRLRFAVVIAEQALRRPIGGPAVMRKQLEHLAGQLRDGLSEVEFRVAPLDLVHAGVLGGPFAVLRFADEQDQDVVYLEGRDGATYLETEEQVRRYGETFAALLEACPDRAGSIAIVERAAELISS</sequence>
<dbReference type="EMBL" id="VFPA01000004">
    <property type="protein sequence ID" value="TQM06487.1"/>
    <property type="molecule type" value="Genomic_DNA"/>
</dbReference>
<evidence type="ECO:0000259" key="1">
    <source>
        <dbReference type="PROSITE" id="PS50943"/>
    </source>
</evidence>
<dbReference type="Pfam" id="PF13560">
    <property type="entry name" value="HTH_31"/>
    <property type="match status" value="1"/>
</dbReference>
<name>A0A543DAX5_9PSEU</name>
<evidence type="ECO:0000313" key="2">
    <source>
        <dbReference type="EMBL" id="TQM06487.1"/>
    </source>
</evidence>
<dbReference type="RefSeq" id="WP_170231640.1">
    <property type="nucleotide sequence ID" value="NZ_VFPA01000004.1"/>
</dbReference>
<gene>
    <name evidence="2" type="ORF">FB558_6745</name>
</gene>
<organism evidence="2 3">
    <name type="scientific">Pseudonocardia kunmingensis</name>
    <dbReference type="NCBI Taxonomy" id="630975"/>
    <lineage>
        <taxon>Bacteria</taxon>
        <taxon>Bacillati</taxon>
        <taxon>Actinomycetota</taxon>
        <taxon>Actinomycetes</taxon>
        <taxon>Pseudonocardiales</taxon>
        <taxon>Pseudonocardiaceae</taxon>
        <taxon>Pseudonocardia</taxon>
    </lineage>
</organism>